<evidence type="ECO:0000256" key="1">
    <source>
        <dbReference type="SAM" id="MobiDB-lite"/>
    </source>
</evidence>
<name>A0A9Q1JDN7_SYNKA</name>
<gene>
    <name evidence="2" type="ORF">SKAU_G00014450</name>
</gene>
<feature type="compositionally biased region" description="Basic and acidic residues" evidence="1">
    <location>
        <begin position="64"/>
        <end position="78"/>
    </location>
</feature>
<evidence type="ECO:0000313" key="2">
    <source>
        <dbReference type="EMBL" id="KAJ8380667.1"/>
    </source>
</evidence>
<organism evidence="2 3">
    <name type="scientific">Synaphobranchus kaupii</name>
    <name type="common">Kaup's arrowtooth eel</name>
    <dbReference type="NCBI Taxonomy" id="118154"/>
    <lineage>
        <taxon>Eukaryota</taxon>
        <taxon>Metazoa</taxon>
        <taxon>Chordata</taxon>
        <taxon>Craniata</taxon>
        <taxon>Vertebrata</taxon>
        <taxon>Euteleostomi</taxon>
        <taxon>Actinopterygii</taxon>
        <taxon>Neopterygii</taxon>
        <taxon>Teleostei</taxon>
        <taxon>Anguilliformes</taxon>
        <taxon>Synaphobranchidae</taxon>
        <taxon>Synaphobranchus</taxon>
    </lineage>
</organism>
<dbReference type="Proteomes" id="UP001152622">
    <property type="component" value="Chromosome 1"/>
</dbReference>
<feature type="region of interest" description="Disordered" evidence="1">
    <location>
        <begin position="64"/>
        <end position="83"/>
    </location>
</feature>
<evidence type="ECO:0000313" key="3">
    <source>
        <dbReference type="Proteomes" id="UP001152622"/>
    </source>
</evidence>
<comment type="caution">
    <text evidence="2">The sequence shown here is derived from an EMBL/GenBank/DDBJ whole genome shotgun (WGS) entry which is preliminary data.</text>
</comment>
<protein>
    <submittedName>
        <fullName evidence="2">Uncharacterized protein</fullName>
    </submittedName>
</protein>
<keyword evidence="3" id="KW-1185">Reference proteome</keyword>
<accession>A0A9Q1JDN7</accession>
<sequence>MPSLSTDLYESGVPRLEIPHSTQPRPRDLDNTTHTLTGEENKPIALYTNWTSLLHSHYRTPPRAEARWRGTGRRHTEDAAPSPCSRWRLRGIKSHLLPSARTGSGEDSDLIYGARPADGFTRY</sequence>
<feature type="region of interest" description="Disordered" evidence="1">
    <location>
        <begin position="1"/>
        <end position="40"/>
    </location>
</feature>
<reference evidence="2" key="1">
    <citation type="journal article" date="2023" name="Science">
        <title>Genome structures resolve the early diversification of teleost fishes.</title>
        <authorList>
            <person name="Parey E."/>
            <person name="Louis A."/>
            <person name="Montfort J."/>
            <person name="Bouchez O."/>
            <person name="Roques C."/>
            <person name="Iampietro C."/>
            <person name="Lluch J."/>
            <person name="Castinel A."/>
            <person name="Donnadieu C."/>
            <person name="Desvignes T."/>
            <person name="Floi Bucao C."/>
            <person name="Jouanno E."/>
            <person name="Wen M."/>
            <person name="Mejri S."/>
            <person name="Dirks R."/>
            <person name="Jansen H."/>
            <person name="Henkel C."/>
            <person name="Chen W.J."/>
            <person name="Zahm M."/>
            <person name="Cabau C."/>
            <person name="Klopp C."/>
            <person name="Thompson A.W."/>
            <person name="Robinson-Rechavi M."/>
            <person name="Braasch I."/>
            <person name="Lecointre G."/>
            <person name="Bobe J."/>
            <person name="Postlethwait J.H."/>
            <person name="Berthelot C."/>
            <person name="Roest Crollius H."/>
            <person name="Guiguen Y."/>
        </authorList>
    </citation>
    <scope>NUCLEOTIDE SEQUENCE</scope>
    <source>
        <tissue evidence="2">Blood</tissue>
    </source>
</reference>
<dbReference type="EMBL" id="JAINUF010000001">
    <property type="protein sequence ID" value="KAJ8380667.1"/>
    <property type="molecule type" value="Genomic_DNA"/>
</dbReference>
<feature type="compositionally biased region" description="Basic and acidic residues" evidence="1">
    <location>
        <begin position="25"/>
        <end position="40"/>
    </location>
</feature>
<proteinExistence type="predicted"/>
<dbReference type="AlphaFoldDB" id="A0A9Q1JDN7"/>